<dbReference type="GO" id="GO:0004386">
    <property type="term" value="F:helicase activity"/>
    <property type="evidence" value="ECO:0007669"/>
    <property type="project" value="UniProtKB-KW"/>
</dbReference>
<evidence type="ECO:0000313" key="3">
    <source>
        <dbReference type="Proteomes" id="UP000253647"/>
    </source>
</evidence>
<comment type="caution">
    <text evidence="2">The sequence shown here is derived from an EMBL/GenBank/DDBJ whole genome shotgun (WGS) entry which is preliminary data.</text>
</comment>
<name>A0A368X5N8_MARNT</name>
<dbReference type="GO" id="GO:0008270">
    <property type="term" value="F:zinc ion binding"/>
    <property type="evidence" value="ECO:0007669"/>
    <property type="project" value="InterPro"/>
</dbReference>
<evidence type="ECO:0000313" key="2">
    <source>
        <dbReference type="EMBL" id="RCW63332.1"/>
    </source>
</evidence>
<dbReference type="RefSeq" id="WP_114435361.1">
    <property type="nucleotide sequence ID" value="NZ_QPJI01000019.1"/>
</dbReference>
<keyword evidence="2" id="KW-0067">ATP-binding</keyword>
<dbReference type="Pfam" id="PF13362">
    <property type="entry name" value="Toprim_3"/>
    <property type="match status" value="1"/>
</dbReference>
<dbReference type="EMBL" id="QPJI01000019">
    <property type="protein sequence ID" value="RCW63332.1"/>
    <property type="molecule type" value="Genomic_DNA"/>
</dbReference>
<dbReference type="InterPro" id="IPR055570">
    <property type="entry name" value="DUF7146"/>
</dbReference>
<sequence>MSYYKAETVREAASGNWLFIVSALAPHAEEALKRLGKHVACPIHGGKDGFRLFKKNFLETGGGICNTCGPRHDGFELLMWLNNWSFKETLAAVGEFLGVEKQLTWEEKKQQQNKVRPQQRQTQAACAVAGAARESVIPIPAQPHVQQEPEPMQDGAASEDSKVIPLLMQKSKPWLMELQEDMERRAERQRKYSARLHEKITQIWEKECLPLSSECNEPVRAYFQNRGLVFRWNRIEESDSLRVHPALSYFDEDGNEVGKFPALVCAIRDKAGQVITLHRIYLTQTGKKARVPEPKKMMPVPDDLTVTGGAIRLGEPKSGIIGVAEGVETALSAFKATQIPTWATVSATLMEAFEVPEGVHTVLIWADKDKSLTGQTSAHALEARLKQEGIKATVITPKLPIPKNGKGVDWNDVLISQGTEGFPTAQRIYASLFGGFAYARA</sequence>
<feature type="domain" description="DNA primase/helicase Gp4 N-terminal Bacteriophage T7-like" evidence="1">
    <location>
        <begin position="36"/>
        <end position="75"/>
    </location>
</feature>
<dbReference type="InterPro" id="IPR013237">
    <property type="entry name" value="Phage_T7_Gp4_N"/>
</dbReference>
<dbReference type="Pfam" id="PF08273">
    <property type="entry name" value="Zn_Ribbon_Prim"/>
    <property type="match status" value="1"/>
</dbReference>
<gene>
    <name evidence="2" type="ORF">DET61_119102</name>
</gene>
<keyword evidence="2" id="KW-0378">Hydrolase</keyword>
<keyword evidence="2" id="KW-0347">Helicase</keyword>
<dbReference type="AlphaFoldDB" id="A0A368X5N8"/>
<keyword evidence="2" id="KW-0547">Nucleotide-binding</keyword>
<evidence type="ECO:0000259" key="1">
    <source>
        <dbReference type="SMART" id="SM00778"/>
    </source>
</evidence>
<protein>
    <submittedName>
        <fullName evidence="2">Primase-helicase-like zinc-binding protein</fullName>
    </submittedName>
</protein>
<dbReference type="SUPFAM" id="SSF57783">
    <property type="entry name" value="Zinc beta-ribbon"/>
    <property type="match status" value="1"/>
</dbReference>
<dbReference type="SMART" id="SM00778">
    <property type="entry name" value="Prim_Zn_Ribbon"/>
    <property type="match status" value="1"/>
</dbReference>
<dbReference type="Proteomes" id="UP000253647">
    <property type="component" value="Unassembled WGS sequence"/>
</dbReference>
<dbReference type="InterPro" id="IPR034154">
    <property type="entry name" value="TOPRIM_DnaG/twinkle"/>
</dbReference>
<organism evidence="2 3">
    <name type="scientific">Marinobacter nauticus</name>
    <name type="common">Marinobacter hydrocarbonoclasticus</name>
    <name type="synonym">Marinobacter aquaeolei</name>
    <dbReference type="NCBI Taxonomy" id="2743"/>
    <lineage>
        <taxon>Bacteria</taxon>
        <taxon>Pseudomonadati</taxon>
        <taxon>Pseudomonadota</taxon>
        <taxon>Gammaproteobacteria</taxon>
        <taxon>Pseudomonadales</taxon>
        <taxon>Marinobacteraceae</taxon>
        <taxon>Marinobacter</taxon>
    </lineage>
</organism>
<dbReference type="CDD" id="cd01029">
    <property type="entry name" value="TOPRIM_primases"/>
    <property type="match status" value="1"/>
</dbReference>
<dbReference type="InterPro" id="IPR006171">
    <property type="entry name" value="TOPRIM_dom"/>
</dbReference>
<dbReference type="Pfam" id="PF23639">
    <property type="entry name" value="DUF7146"/>
    <property type="match status" value="1"/>
</dbReference>
<proteinExistence type="predicted"/>
<accession>A0A368X5N8</accession>
<reference evidence="2 3" key="1">
    <citation type="submission" date="2018-07" db="EMBL/GenBank/DDBJ databases">
        <title>Freshwater and sediment microbial communities from various areas in North America, analyzing microbe dynamics in response to fracking.</title>
        <authorList>
            <person name="Lamendella R."/>
        </authorList>
    </citation>
    <scope>NUCLEOTIDE SEQUENCE [LARGE SCALE GENOMIC DNA]</scope>
    <source>
        <strain evidence="2 3">105B</strain>
    </source>
</reference>